<evidence type="ECO:0000259" key="3">
    <source>
        <dbReference type="Pfam" id="PF13649"/>
    </source>
</evidence>
<sequence length="255" mass="27156">MTTLYTATFATFYDRYYTGWVREFAPRLAAYLTETGVVDRSIVDLCCGTGVSAAIFCDAGFQVTGVDLSAGMLALARERLAARIDAGAVRLVEADAADFALPAPAGACVSLDGALNHLDSTAELERCFHAVSAALLEGGQFIFDLFEPAHFRHWHHVTVIDEPDAVIAKRGVWDEGTRRGMLRVSGAFGGGPTCSRVEQTLVSRAFAPQEVTAALASAGLTPVACDLDPTTAGMRPEALRVGGPNRTVYRALKRG</sequence>
<dbReference type="GO" id="GO:0008168">
    <property type="term" value="F:methyltransferase activity"/>
    <property type="evidence" value="ECO:0007669"/>
    <property type="project" value="UniProtKB-KW"/>
</dbReference>
<name>A9FN63_SORC5</name>
<proteinExistence type="predicted"/>
<dbReference type="OrthoDB" id="9808140at2"/>
<dbReference type="GO" id="GO:0032259">
    <property type="term" value="P:methylation"/>
    <property type="evidence" value="ECO:0007669"/>
    <property type="project" value="UniProtKB-KW"/>
</dbReference>
<keyword evidence="5" id="KW-1185">Reference proteome</keyword>
<dbReference type="EC" id="2.1.1.-" evidence="4"/>
<dbReference type="Gene3D" id="2.20.130.10">
    <property type="entry name" value="CAC2371-like domains"/>
    <property type="match status" value="1"/>
</dbReference>
<keyword evidence="1 4" id="KW-0489">Methyltransferase</keyword>
<dbReference type="HOGENOM" id="CLU_069129_5_1_7"/>
<evidence type="ECO:0000313" key="4">
    <source>
        <dbReference type="EMBL" id="CAN98395.1"/>
    </source>
</evidence>
<dbReference type="Proteomes" id="UP000002139">
    <property type="component" value="Chromosome"/>
</dbReference>
<evidence type="ECO:0000313" key="5">
    <source>
        <dbReference type="Proteomes" id="UP000002139"/>
    </source>
</evidence>
<protein>
    <submittedName>
        <fullName evidence="4">SAM-dependent methyltransferase</fullName>
        <ecNumber evidence="4">2.1.1.-</ecNumber>
    </submittedName>
</protein>
<dbReference type="InterPro" id="IPR041698">
    <property type="entry name" value="Methyltransf_25"/>
</dbReference>
<reference evidence="4 5" key="1">
    <citation type="journal article" date="2007" name="Nat. Biotechnol.">
        <title>Complete genome sequence of the myxobacterium Sorangium cellulosum.</title>
        <authorList>
            <person name="Schneiker S."/>
            <person name="Perlova O."/>
            <person name="Kaiser O."/>
            <person name="Gerth K."/>
            <person name="Alici A."/>
            <person name="Altmeyer M.O."/>
            <person name="Bartels D."/>
            <person name="Bekel T."/>
            <person name="Beyer S."/>
            <person name="Bode E."/>
            <person name="Bode H.B."/>
            <person name="Bolten C.J."/>
            <person name="Choudhuri J.V."/>
            <person name="Doss S."/>
            <person name="Elnakady Y.A."/>
            <person name="Frank B."/>
            <person name="Gaigalat L."/>
            <person name="Goesmann A."/>
            <person name="Groeger C."/>
            <person name="Gross F."/>
            <person name="Jelsbak L."/>
            <person name="Jelsbak L."/>
            <person name="Kalinowski J."/>
            <person name="Kegler C."/>
            <person name="Knauber T."/>
            <person name="Konietzny S."/>
            <person name="Kopp M."/>
            <person name="Krause L."/>
            <person name="Krug D."/>
            <person name="Linke B."/>
            <person name="Mahmud T."/>
            <person name="Martinez-Arias R."/>
            <person name="McHardy A.C."/>
            <person name="Merai M."/>
            <person name="Meyer F."/>
            <person name="Mormann S."/>
            <person name="Munoz-Dorado J."/>
            <person name="Perez J."/>
            <person name="Pradella S."/>
            <person name="Rachid S."/>
            <person name="Raddatz G."/>
            <person name="Rosenau F."/>
            <person name="Rueckert C."/>
            <person name="Sasse F."/>
            <person name="Scharfe M."/>
            <person name="Schuster S.C."/>
            <person name="Suen G."/>
            <person name="Treuner-Lange A."/>
            <person name="Velicer G.J."/>
            <person name="Vorholter F.-J."/>
            <person name="Weissman K.J."/>
            <person name="Welch R.D."/>
            <person name="Wenzel S.C."/>
            <person name="Whitworth D.E."/>
            <person name="Wilhelm S."/>
            <person name="Wittmann C."/>
            <person name="Bloecker H."/>
            <person name="Puehler A."/>
            <person name="Mueller R."/>
        </authorList>
    </citation>
    <scope>NUCLEOTIDE SEQUENCE [LARGE SCALE GENOMIC DNA]</scope>
    <source>
        <strain evidence="5">So ce56</strain>
    </source>
</reference>
<evidence type="ECO:0000256" key="1">
    <source>
        <dbReference type="ARBA" id="ARBA00022603"/>
    </source>
</evidence>
<dbReference type="RefSeq" id="WP_012240834.1">
    <property type="nucleotide sequence ID" value="NC_010162.1"/>
</dbReference>
<dbReference type="AlphaFoldDB" id="A9FN63"/>
<dbReference type="PANTHER" id="PTHR43861:SF1">
    <property type="entry name" value="TRANS-ACONITATE 2-METHYLTRANSFERASE"/>
    <property type="match status" value="1"/>
</dbReference>
<dbReference type="BioCyc" id="SCEL448385:SCE_RS42130-MONOMER"/>
<dbReference type="Pfam" id="PF13649">
    <property type="entry name" value="Methyltransf_25"/>
    <property type="match status" value="1"/>
</dbReference>
<dbReference type="KEGG" id="scl:sce8225"/>
<dbReference type="InterPro" id="IPR029063">
    <property type="entry name" value="SAM-dependent_MTases_sf"/>
</dbReference>
<dbReference type="eggNOG" id="COG2226">
    <property type="taxonomic scope" value="Bacteria"/>
</dbReference>
<dbReference type="EMBL" id="AM746676">
    <property type="protein sequence ID" value="CAN98395.1"/>
    <property type="molecule type" value="Genomic_DNA"/>
</dbReference>
<organism evidence="4 5">
    <name type="scientific">Sorangium cellulosum (strain So ce56)</name>
    <name type="common">Polyangium cellulosum (strain So ce56)</name>
    <dbReference type="NCBI Taxonomy" id="448385"/>
    <lineage>
        <taxon>Bacteria</taxon>
        <taxon>Pseudomonadati</taxon>
        <taxon>Myxococcota</taxon>
        <taxon>Polyangia</taxon>
        <taxon>Polyangiales</taxon>
        <taxon>Polyangiaceae</taxon>
        <taxon>Sorangium</taxon>
    </lineage>
</organism>
<evidence type="ECO:0000256" key="2">
    <source>
        <dbReference type="ARBA" id="ARBA00022679"/>
    </source>
</evidence>
<keyword evidence="2 4" id="KW-0808">Transferase</keyword>
<gene>
    <name evidence="4" type="ordered locus">sce8225</name>
</gene>
<dbReference type="STRING" id="448385.sce8225"/>
<feature type="domain" description="Methyltransferase" evidence="3">
    <location>
        <begin position="42"/>
        <end position="139"/>
    </location>
</feature>
<dbReference type="Gene3D" id="3.40.50.150">
    <property type="entry name" value="Vaccinia Virus protein VP39"/>
    <property type="match status" value="1"/>
</dbReference>
<dbReference type="SUPFAM" id="SSF53335">
    <property type="entry name" value="S-adenosyl-L-methionine-dependent methyltransferases"/>
    <property type="match status" value="1"/>
</dbReference>
<accession>A9FN63</accession>
<dbReference type="PANTHER" id="PTHR43861">
    <property type="entry name" value="TRANS-ACONITATE 2-METHYLTRANSFERASE-RELATED"/>
    <property type="match status" value="1"/>
</dbReference>
<dbReference type="CDD" id="cd02440">
    <property type="entry name" value="AdoMet_MTases"/>
    <property type="match status" value="1"/>
</dbReference>